<accession>A0A0G3X7C8</accession>
<evidence type="ECO:0000313" key="2">
    <source>
        <dbReference type="Proteomes" id="UP000037643"/>
    </source>
</evidence>
<name>A0A0G3X7C8_9SPHN</name>
<dbReference type="Proteomes" id="UP000037643">
    <property type="component" value="Chromosome"/>
</dbReference>
<dbReference type="EMBL" id="CP011805">
    <property type="protein sequence ID" value="AKM07057.1"/>
    <property type="molecule type" value="Genomic_DNA"/>
</dbReference>
<dbReference type="KEGG" id="amx:AM2010_981"/>
<keyword evidence="2" id="KW-1185">Reference proteome</keyword>
<sequence>MPVIARLAATCRRLRTLARAREGVALIEFAYSLPIMITLGFGGLELVNYTTTHLRVNQIAISLADNASRAKQEIVGGNPRFRELDANEAIRAAYLQGGNLDLQENGRVVLSSLEVNSDGGQWIHWQRCGGDKTYPSKYGPQGTGATGDDFDGMGRGTRQVQAEENFAIMYAEVYYDYQPVVFGDLIPDQTVYKTAAMYVRDDRDLSGIFNPSPTAPVSGC</sequence>
<dbReference type="PATRIC" id="fig|543877.4.peg.991"/>
<dbReference type="OrthoDB" id="7432392at2"/>
<proteinExistence type="predicted"/>
<reference evidence="1 2" key="1">
    <citation type="submission" date="2015-06" db="EMBL/GenBank/DDBJ databases">
        <authorList>
            <person name="Kim K.M."/>
        </authorList>
    </citation>
    <scope>NUCLEOTIDE SEQUENCE [LARGE SCALE GENOMIC DNA]</scope>
    <source>
        <strain evidence="1 2">KCTC 22370</strain>
    </source>
</reference>
<gene>
    <name evidence="1" type="ORF">AM2010_981</name>
</gene>
<protein>
    <submittedName>
        <fullName evidence="1">TadE family protein</fullName>
    </submittedName>
</protein>
<organism evidence="1 2">
    <name type="scientific">Pelagerythrobacter marensis</name>
    <dbReference type="NCBI Taxonomy" id="543877"/>
    <lineage>
        <taxon>Bacteria</taxon>
        <taxon>Pseudomonadati</taxon>
        <taxon>Pseudomonadota</taxon>
        <taxon>Alphaproteobacteria</taxon>
        <taxon>Sphingomonadales</taxon>
        <taxon>Erythrobacteraceae</taxon>
        <taxon>Pelagerythrobacter</taxon>
    </lineage>
</organism>
<evidence type="ECO:0000313" key="1">
    <source>
        <dbReference type="EMBL" id="AKM07057.1"/>
    </source>
</evidence>
<dbReference type="STRING" id="543877.AM2010_981"/>
<dbReference type="AlphaFoldDB" id="A0A0G3X7C8"/>
<dbReference type="RefSeq" id="WP_053043933.1">
    <property type="nucleotide sequence ID" value="NZ_CP011805.1"/>
</dbReference>